<gene>
    <name evidence="2" type="ORF">H5P27_19440</name>
</gene>
<name>A0A7X1EAF6_9BACT</name>
<reference evidence="2 3" key="1">
    <citation type="submission" date="2020-07" db="EMBL/GenBank/DDBJ databases">
        <authorList>
            <person name="Feng X."/>
        </authorList>
    </citation>
    <scope>NUCLEOTIDE SEQUENCE [LARGE SCALE GENOMIC DNA]</scope>
    <source>
        <strain evidence="2 3">JCM23202</strain>
    </source>
</reference>
<comment type="caution">
    <text evidence="2">The sequence shown here is derived from an EMBL/GenBank/DDBJ whole genome shotgun (WGS) entry which is preliminary data.</text>
</comment>
<evidence type="ECO:0000259" key="1">
    <source>
        <dbReference type="Pfam" id="PF04101"/>
    </source>
</evidence>
<dbReference type="Gene3D" id="3.40.50.2000">
    <property type="entry name" value="Glycogen Phosphorylase B"/>
    <property type="match status" value="1"/>
</dbReference>
<proteinExistence type="predicted"/>
<accession>A0A7X1EAF6</accession>
<dbReference type="EMBL" id="JACHVC010000013">
    <property type="protein sequence ID" value="MBC2608238.1"/>
    <property type="molecule type" value="Genomic_DNA"/>
</dbReference>
<organism evidence="2 3">
    <name type="scientific">Pelagicoccus albus</name>
    <dbReference type="NCBI Taxonomy" id="415222"/>
    <lineage>
        <taxon>Bacteria</taxon>
        <taxon>Pseudomonadati</taxon>
        <taxon>Verrucomicrobiota</taxon>
        <taxon>Opitutia</taxon>
        <taxon>Puniceicoccales</taxon>
        <taxon>Pelagicoccaceae</taxon>
        <taxon>Pelagicoccus</taxon>
    </lineage>
</organism>
<keyword evidence="3" id="KW-1185">Reference proteome</keyword>
<dbReference type="InterPro" id="IPR007235">
    <property type="entry name" value="Glyco_trans_28_C"/>
</dbReference>
<dbReference type="Pfam" id="PF04101">
    <property type="entry name" value="Glyco_tran_28_C"/>
    <property type="match status" value="1"/>
</dbReference>
<dbReference type="GO" id="GO:0016758">
    <property type="term" value="F:hexosyltransferase activity"/>
    <property type="evidence" value="ECO:0007669"/>
    <property type="project" value="InterPro"/>
</dbReference>
<evidence type="ECO:0000313" key="2">
    <source>
        <dbReference type="EMBL" id="MBC2608238.1"/>
    </source>
</evidence>
<feature type="domain" description="Glycosyl transferase family 28 C-terminal" evidence="1">
    <location>
        <begin position="1"/>
        <end position="127"/>
    </location>
</feature>
<protein>
    <submittedName>
        <fullName evidence="2">Glucuronosyltransferase</fullName>
    </submittedName>
</protein>
<keyword evidence="2" id="KW-0808">Transferase</keyword>
<evidence type="ECO:0000313" key="3">
    <source>
        <dbReference type="Proteomes" id="UP000526501"/>
    </source>
</evidence>
<sequence length="162" mass="18026">MLLITVGTDRPFDRFIEAMDTWAAQNKEVECFAQIGRTNYEPKHIPYCRFLDSDAFDRKLERSKLVVAHAGMGTVLKARALALPMIVFPRSPEYGEASNSHQIDTAQALASLGIASVAFDVDELFSRLSCRDSFLKPPSNATVDTNFVKSLRGILTESRPTI</sequence>
<dbReference type="SUPFAM" id="SSF53756">
    <property type="entry name" value="UDP-Glycosyltransferase/glycogen phosphorylase"/>
    <property type="match status" value="1"/>
</dbReference>
<dbReference type="Proteomes" id="UP000526501">
    <property type="component" value="Unassembled WGS sequence"/>
</dbReference>
<dbReference type="AlphaFoldDB" id="A0A7X1EAF6"/>
<dbReference type="RefSeq" id="WP_185662088.1">
    <property type="nucleotide sequence ID" value="NZ_CAWPOO010000013.1"/>
</dbReference>